<evidence type="ECO:0000313" key="1">
    <source>
        <dbReference type="EMBL" id="QJA48598.1"/>
    </source>
</evidence>
<gene>
    <name evidence="1" type="ORF">TM448A01029_0026</name>
</gene>
<name>A0A6H1ZM51_9ZZZZ</name>
<dbReference type="EMBL" id="MT144091">
    <property type="protein sequence ID" value="QJA48598.1"/>
    <property type="molecule type" value="Genomic_DNA"/>
</dbReference>
<protein>
    <submittedName>
        <fullName evidence="1">Uncharacterized protein</fullName>
    </submittedName>
</protein>
<reference evidence="1" key="1">
    <citation type="submission" date="2020-03" db="EMBL/GenBank/DDBJ databases">
        <title>The deep terrestrial virosphere.</title>
        <authorList>
            <person name="Holmfeldt K."/>
            <person name="Nilsson E."/>
            <person name="Simone D."/>
            <person name="Lopez-Fernandez M."/>
            <person name="Wu X."/>
            <person name="de Brujin I."/>
            <person name="Lundin D."/>
            <person name="Andersson A."/>
            <person name="Bertilsson S."/>
            <person name="Dopson M."/>
        </authorList>
    </citation>
    <scope>NUCLEOTIDE SEQUENCE</scope>
    <source>
        <strain evidence="1">TM448A01029</strain>
    </source>
</reference>
<proteinExistence type="predicted"/>
<accession>A0A6H1ZM51</accession>
<sequence>MECEMWDVKEPTITCFHRGKPNELSTIKFRDRTNSECTIFFWKRDEIFNFIERLQEQWLQVFESET</sequence>
<dbReference type="AlphaFoldDB" id="A0A6H1ZM51"/>
<organism evidence="1">
    <name type="scientific">viral metagenome</name>
    <dbReference type="NCBI Taxonomy" id="1070528"/>
    <lineage>
        <taxon>unclassified sequences</taxon>
        <taxon>metagenomes</taxon>
        <taxon>organismal metagenomes</taxon>
    </lineage>
</organism>